<dbReference type="GO" id="GO:0008374">
    <property type="term" value="F:O-acyltransferase activity"/>
    <property type="evidence" value="ECO:0007669"/>
    <property type="project" value="InterPro"/>
</dbReference>
<evidence type="ECO:0000256" key="8">
    <source>
        <dbReference type="ARBA" id="ARBA00023098"/>
    </source>
</evidence>
<keyword evidence="10" id="KW-0594">Phospholipid biosynthesis</keyword>
<comment type="subcellular location">
    <subcellularLocation>
        <location evidence="1">Membrane</location>
    </subcellularLocation>
</comment>
<keyword evidence="8" id="KW-0443">Lipid metabolism</keyword>
<reference evidence="16" key="1">
    <citation type="submission" date="2020-11" db="EMBL/GenBank/DDBJ databases">
        <authorList>
            <person name="Tran Van P."/>
        </authorList>
    </citation>
    <scope>NUCLEOTIDE SEQUENCE</scope>
</reference>
<dbReference type="InterPro" id="IPR002123">
    <property type="entry name" value="Plipid/glycerol_acylTrfase"/>
</dbReference>
<evidence type="ECO:0000256" key="4">
    <source>
        <dbReference type="ARBA" id="ARBA00022516"/>
    </source>
</evidence>
<dbReference type="SUPFAM" id="SSF69593">
    <property type="entry name" value="Glycerol-3-phosphate (1)-acyltransferase"/>
    <property type="match status" value="1"/>
</dbReference>
<evidence type="ECO:0000256" key="10">
    <source>
        <dbReference type="ARBA" id="ARBA00023209"/>
    </source>
</evidence>
<dbReference type="SMART" id="SM00563">
    <property type="entry name" value="PlsC"/>
    <property type="match status" value="1"/>
</dbReference>
<keyword evidence="6 14" id="KW-0812">Transmembrane</keyword>
<keyword evidence="4" id="KW-0444">Lipid biosynthesis</keyword>
<organism evidence="16">
    <name type="scientific">Oppiella nova</name>
    <dbReference type="NCBI Taxonomy" id="334625"/>
    <lineage>
        <taxon>Eukaryota</taxon>
        <taxon>Metazoa</taxon>
        <taxon>Ecdysozoa</taxon>
        <taxon>Arthropoda</taxon>
        <taxon>Chelicerata</taxon>
        <taxon>Arachnida</taxon>
        <taxon>Acari</taxon>
        <taxon>Acariformes</taxon>
        <taxon>Sarcoptiformes</taxon>
        <taxon>Oribatida</taxon>
        <taxon>Brachypylina</taxon>
        <taxon>Oppioidea</taxon>
        <taxon>Oppiidae</taxon>
        <taxon>Oppiella</taxon>
    </lineage>
</organism>
<evidence type="ECO:0000256" key="9">
    <source>
        <dbReference type="ARBA" id="ARBA00023136"/>
    </source>
</evidence>
<evidence type="ECO:0000256" key="11">
    <source>
        <dbReference type="ARBA" id="ARBA00023264"/>
    </source>
</evidence>
<dbReference type="Proteomes" id="UP000728032">
    <property type="component" value="Unassembled WGS sequence"/>
</dbReference>
<keyword evidence="7 14" id="KW-1133">Transmembrane helix</keyword>
<dbReference type="GO" id="GO:0042171">
    <property type="term" value="F:lysophosphatidic acid acyltransferase activity"/>
    <property type="evidence" value="ECO:0007669"/>
    <property type="project" value="TreeGrafter"/>
</dbReference>
<evidence type="ECO:0000256" key="13">
    <source>
        <dbReference type="ARBA" id="ARBA00025707"/>
    </source>
</evidence>
<protein>
    <recommendedName>
        <fullName evidence="15">Phospholipid/glycerol acyltransferase domain-containing protein</fullName>
    </recommendedName>
</protein>
<keyword evidence="9 14" id="KW-0472">Membrane</keyword>
<comment type="similarity">
    <text evidence="3">Belongs to the 1-acyl-sn-glycerol-3-phosphate acyltransferase family.</text>
</comment>
<dbReference type="GO" id="GO:0016020">
    <property type="term" value="C:membrane"/>
    <property type="evidence" value="ECO:0007669"/>
    <property type="project" value="UniProtKB-SubCell"/>
</dbReference>
<dbReference type="Pfam" id="PF01553">
    <property type="entry name" value="Acyltransferase"/>
    <property type="match status" value="1"/>
</dbReference>
<dbReference type="GO" id="GO:0005783">
    <property type="term" value="C:endoplasmic reticulum"/>
    <property type="evidence" value="ECO:0007669"/>
    <property type="project" value="TreeGrafter"/>
</dbReference>
<evidence type="ECO:0000256" key="3">
    <source>
        <dbReference type="ARBA" id="ARBA00008655"/>
    </source>
</evidence>
<evidence type="ECO:0000259" key="15">
    <source>
        <dbReference type="SMART" id="SM00563"/>
    </source>
</evidence>
<sequence>MANDRCVNPFVHRFRFRTIDYFQIIIGTILLVPMRIVLTVFLFMLASTLAKFAIYLLNKLQLEKEAENKWRYYLRIPCVWTFRAMFFCSGFYRVNIVDKAGPDAEKEARVLVVAPHTSPFDVLSGIALKIPSPVARHDAVDIPLFGNVIKITDPVFVERDSKTSRNNVLSSVLEKIKFVRIFFFPEGTCTNRRALCQFKAGAFKLGLPIQPIAIKYDQGGGPDTLSWTWDGPPVWKSIWLTLSRWSTGVELVLLPVYHPSEQELQDPELYAYNVSVLLAKELGFANLYYSFDDVKYLHQRVQSFWQRLENGFNALAQNRDDGRSYVICNDSLRVLLWLALGIEKTVSDNKDDEDEMTFDAFREYLVKNYRDCIEENARELLTEPIVASGVPHKS</sequence>
<name>A0A7R9QM98_9ACAR</name>
<dbReference type="EMBL" id="CAJPVJ010003930">
    <property type="protein sequence ID" value="CAG2168110.1"/>
    <property type="molecule type" value="Genomic_DNA"/>
</dbReference>
<dbReference type="EMBL" id="OC918755">
    <property type="protein sequence ID" value="CAD7650041.1"/>
    <property type="molecule type" value="Genomic_DNA"/>
</dbReference>
<evidence type="ECO:0000313" key="17">
    <source>
        <dbReference type="Proteomes" id="UP000728032"/>
    </source>
</evidence>
<dbReference type="CDD" id="cd07991">
    <property type="entry name" value="LPLAT_LPCAT1-like"/>
    <property type="match status" value="1"/>
</dbReference>
<comment type="pathway">
    <text evidence="13">Phospholipid metabolism.</text>
</comment>
<evidence type="ECO:0000256" key="5">
    <source>
        <dbReference type="ARBA" id="ARBA00022679"/>
    </source>
</evidence>
<evidence type="ECO:0000256" key="2">
    <source>
        <dbReference type="ARBA" id="ARBA00005189"/>
    </source>
</evidence>
<evidence type="ECO:0000256" key="7">
    <source>
        <dbReference type="ARBA" id="ARBA00022989"/>
    </source>
</evidence>
<comment type="pathway">
    <text evidence="2">Lipid metabolism.</text>
</comment>
<keyword evidence="11" id="KW-1208">Phospholipid metabolism</keyword>
<gene>
    <name evidence="16" type="ORF">ONB1V03_LOCUS7603</name>
</gene>
<dbReference type="AlphaFoldDB" id="A0A7R9QM98"/>
<dbReference type="OrthoDB" id="272512at2759"/>
<dbReference type="PANTHER" id="PTHR23063">
    <property type="entry name" value="PHOSPHOLIPID ACYLTRANSFERASE"/>
    <property type="match status" value="1"/>
</dbReference>
<dbReference type="GO" id="GO:0008654">
    <property type="term" value="P:phospholipid biosynthetic process"/>
    <property type="evidence" value="ECO:0007669"/>
    <property type="project" value="UniProtKB-KW"/>
</dbReference>
<evidence type="ECO:0000256" key="12">
    <source>
        <dbReference type="ARBA" id="ARBA00023315"/>
    </source>
</evidence>
<keyword evidence="12" id="KW-0012">Acyltransferase</keyword>
<keyword evidence="5" id="KW-0808">Transferase</keyword>
<evidence type="ECO:0000256" key="1">
    <source>
        <dbReference type="ARBA" id="ARBA00004370"/>
    </source>
</evidence>
<evidence type="ECO:0000256" key="14">
    <source>
        <dbReference type="SAM" id="Phobius"/>
    </source>
</evidence>
<feature type="domain" description="Phospholipid/glycerol acyltransferase" evidence="15">
    <location>
        <begin position="110"/>
        <end position="217"/>
    </location>
</feature>
<evidence type="ECO:0000256" key="6">
    <source>
        <dbReference type="ARBA" id="ARBA00022692"/>
    </source>
</evidence>
<keyword evidence="17" id="KW-1185">Reference proteome</keyword>
<accession>A0A7R9QM98</accession>
<dbReference type="PANTHER" id="PTHR23063:SF52">
    <property type="entry name" value="LYSOPHOSPHATIDYLCHOLINE ACYLTRANSFERASE"/>
    <property type="match status" value="1"/>
</dbReference>
<dbReference type="InterPro" id="IPR045252">
    <property type="entry name" value="LPCAT1-like"/>
</dbReference>
<evidence type="ECO:0000313" key="16">
    <source>
        <dbReference type="EMBL" id="CAD7650041.1"/>
    </source>
</evidence>
<proteinExistence type="inferred from homology"/>
<feature type="transmembrane region" description="Helical" evidence="14">
    <location>
        <begin position="21"/>
        <end position="52"/>
    </location>
</feature>